<proteinExistence type="inferred from homology"/>
<comment type="caution">
    <text evidence="5">The sequence shown here is derived from an EMBL/GenBank/DDBJ whole genome shotgun (WGS) entry which is preliminary data.</text>
</comment>
<keyword evidence="3 5" id="KW-0238">DNA-binding</keyword>
<dbReference type="GO" id="GO:0030527">
    <property type="term" value="F:structural constituent of chromatin"/>
    <property type="evidence" value="ECO:0007669"/>
    <property type="project" value="InterPro"/>
</dbReference>
<dbReference type="Pfam" id="PF00216">
    <property type="entry name" value="Bac_DNA_binding"/>
    <property type="match status" value="1"/>
</dbReference>
<evidence type="ECO:0000313" key="6">
    <source>
        <dbReference type="Proteomes" id="UP000320948"/>
    </source>
</evidence>
<dbReference type="PANTHER" id="PTHR33175">
    <property type="entry name" value="DNA-BINDING PROTEIN HU"/>
    <property type="match status" value="1"/>
</dbReference>
<dbReference type="PANTHER" id="PTHR33175:SF3">
    <property type="entry name" value="DNA-BINDING PROTEIN HU-BETA"/>
    <property type="match status" value="1"/>
</dbReference>
<dbReference type="SMART" id="SM00411">
    <property type="entry name" value="BHL"/>
    <property type="match status" value="1"/>
</dbReference>
<dbReference type="CDD" id="cd13831">
    <property type="entry name" value="HU"/>
    <property type="match status" value="1"/>
</dbReference>
<dbReference type="GO" id="GO:0003677">
    <property type="term" value="F:DNA binding"/>
    <property type="evidence" value="ECO:0007669"/>
    <property type="project" value="UniProtKB-KW"/>
</dbReference>
<dbReference type="PRINTS" id="PR01727">
    <property type="entry name" value="DNABINDINGHU"/>
</dbReference>
<sequence>MNKQELVSKIADSSKCTKTEAASMLDSFVDIITKSLKKGQEVRLTGFGTFATTKRKATTGRNPRTGQTIKIPASTQPKFRAGKSLRDAVN</sequence>
<dbReference type="GO" id="GO:0005829">
    <property type="term" value="C:cytosol"/>
    <property type="evidence" value="ECO:0007669"/>
    <property type="project" value="TreeGrafter"/>
</dbReference>
<gene>
    <name evidence="5" type="ORF">DI628_03670</name>
</gene>
<dbReference type="InterPro" id="IPR020816">
    <property type="entry name" value="Histone-like_DNA-bd_CS"/>
</dbReference>
<dbReference type="InterPro" id="IPR000119">
    <property type="entry name" value="Hist_DNA-bd"/>
</dbReference>
<dbReference type="GO" id="GO:0030261">
    <property type="term" value="P:chromosome condensation"/>
    <property type="evidence" value="ECO:0007669"/>
    <property type="project" value="UniProtKB-KW"/>
</dbReference>
<accession>A0A6N4R4K2</accession>
<evidence type="ECO:0000256" key="4">
    <source>
        <dbReference type="RuleBase" id="RU003939"/>
    </source>
</evidence>
<name>A0A6N4R4K2_BLAVI</name>
<dbReference type="Gene3D" id="4.10.520.10">
    <property type="entry name" value="IHF-like DNA-binding proteins"/>
    <property type="match status" value="1"/>
</dbReference>
<dbReference type="InterPro" id="IPR010992">
    <property type="entry name" value="IHF-like_DNA-bd_dom_sf"/>
</dbReference>
<evidence type="ECO:0000256" key="2">
    <source>
        <dbReference type="ARBA" id="ARBA00023067"/>
    </source>
</evidence>
<keyword evidence="2" id="KW-0226">DNA condensation</keyword>
<dbReference type="SUPFAM" id="SSF47729">
    <property type="entry name" value="IHF-like DNA-binding proteins"/>
    <property type="match status" value="1"/>
</dbReference>
<evidence type="ECO:0000256" key="3">
    <source>
        <dbReference type="ARBA" id="ARBA00023125"/>
    </source>
</evidence>
<evidence type="ECO:0000256" key="1">
    <source>
        <dbReference type="ARBA" id="ARBA00010529"/>
    </source>
</evidence>
<dbReference type="PROSITE" id="PS00045">
    <property type="entry name" value="HISTONE_LIKE"/>
    <property type="match status" value="1"/>
</dbReference>
<protein>
    <submittedName>
        <fullName evidence="5">HU family DNA-binding protein</fullName>
    </submittedName>
</protein>
<dbReference type="Proteomes" id="UP000320948">
    <property type="component" value="Unassembled WGS sequence"/>
</dbReference>
<dbReference type="EMBL" id="VAFM01000001">
    <property type="protein sequence ID" value="TKW61733.1"/>
    <property type="molecule type" value="Genomic_DNA"/>
</dbReference>
<dbReference type="AlphaFoldDB" id="A0A6N4R4K2"/>
<comment type="similarity">
    <text evidence="1 4">Belongs to the bacterial histone-like protein family.</text>
</comment>
<reference evidence="5 6" key="1">
    <citation type="journal article" date="2017" name="Nat. Commun.">
        <title>In situ click chemistry generation of cyclooxygenase-2 inhibitors.</title>
        <authorList>
            <person name="Bhardwaj A."/>
            <person name="Kaur J."/>
            <person name="Wuest M."/>
            <person name="Wuest F."/>
        </authorList>
    </citation>
    <scope>NUCLEOTIDE SEQUENCE [LARGE SCALE GENOMIC DNA]</scope>
    <source>
        <strain evidence="5">S2_018_000_R2_106</strain>
    </source>
</reference>
<evidence type="ECO:0000313" key="5">
    <source>
        <dbReference type="EMBL" id="TKW61733.1"/>
    </source>
</evidence>
<organism evidence="5 6">
    <name type="scientific">Blastochloris viridis</name>
    <name type="common">Rhodopseudomonas viridis</name>
    <dbReference type="NCBI Taxonomy" id="1079"/>
    <lineage>
        <taxon>Bacteria</taxon>
        <taxon>Pseudomonadati</taxon>
        <taxon>Pseudomonadota</taxon>
        <taxon>Alphaproteobacteria</taxon>
        <taxon>Hyphomicrobiales</taxon>
        <taxon>Blastochloridaceae</taxon>
        <taxon>Blastochloris</taxon>
    </lineage>
</organism>